<dbReference type="SMART" id="SM00317">
    <property type="entry name" value="SET"/>
    <property type="match status" value="1"/>
</dbReference>
<dbReference type="Pfam" id="PF00856">
    <property type="entry name" value="SET"/>
    <property type="match status" value="1"/>
</dbReference>
<dbReference type="Gene3D" id="2.30.280.10">
    <property type="entry name" value="SRA-YDG"/>
    <property type="match status" value="1"/>
</dbReference>
<dbReference type="SMART" id="SM00466">
    <property type="entry name" value="SRA"/>
    <property type="match status" value="1"/>
</dbReference>
<dbReference type="InterPro" id="IPR046341">
    <property type="entry name" value="SET_dom_sf"/>
</dbReference>
<dbReference type="Proteomes" id="UP001177140">
    <property type="component" value="Unassembled WGS sequence"/>
</dbReference>
<dbReference type="GO" id="GO:0042054">
    <property type="term" value="F:histone methyltransferase activity"/>
    <property type="evidence" value="ECO:0007669"/>
    <property type="project" value="InterPro"/>
</dbReference>
<keyword evidence="3 4" id="KW-0539">Nucleus</keyword>
<dbReference type="PROSITE" id="PS50867">
    <property type="entry name" value="PRE_SET"/>
    <property type="match status" value="1"/>
</dbReference>
<dbReference type="InterPro" id="IPR015947">
    <property type="entry name" value="PUA-like_sf"/>
</dbReference>
<dbReference type="GO" id="GO:0005694">
    <property type="term" value="C:chromosome"/>
    <property type="evidence" value="ECO:0007669"/>
    <property type="project" value="UniProtKB-SubCell"/>
</dbReference>
<keyword evidence="2" id="KW-0158">Chromosome</keyword>
<feature type="domain" description="Pre-SET" evidence="6">
    <location>
        <begin position="132"/>
        <end position="190"/>
    </location>
</feature>
<feature type="domain" description="SET" evidence="5">
    <location>
        <begin position="193"/>
        <end position="336"/>
    </location>
</feature>
<proteinExistence type="predicted"/>
<dbReference type="EMBL" id="JAJJMA010130468">
    <property type="protein sequence ID" value="MCL7033078.1"/>
    <property type="molecule type" value="Genomic_DNA"/>
</dbReference>
<dbReference type="PROSITE" id="PS51015">
    <property type="entry name" value="YDG"/>
    <property type="match status" value="1"/>
</dbReference>
<dbReference type="SUPFAM" id="SSF88697">
    <property type="entry name" value="PUA domain-like"/>
    <property type="match status" value="1"/>
</dbReference>
<comment type="subcellular location">
    <subcellularLocation>
        <location evidence="1">Chromosome</location>
    </subcellularLocation>
    <subcellularLocation>
        <location evidence="4">Nucleus</location>
    </subcellularLocation>
</comment>
<sequence>MFYGIEIRVIRGLKHKGSPTNKVYVYDGLYRVVHAWFDIGKSGFGVYKYKLVRMEDQHEMGSAIMTFAMEIRINALATRPKGYLSLDISKGKENIPVFLFNNIDADKTPLLYEYLQNSVYPPLLFQKMGNGGGCNCVHGCSEDCYCTQKNGGEFAYDRNGTLVRGTPLIYECGPFCSCPPTCRNRVSQKGLKHQLEIFRSRETGWGVRPLDLIPAGSFVCEYAGVVLTRQQAMVLSMNGGSLLYPSRFLKRWSEWGDTSQIFPNFVRPTHSYISSLDYAMDVASMRNVACYISHSSCPNLMVQFVMYGHNNVLYPHMMIFAIENIPPFRELSLDYGVTEDCEESKLAICI</sequence>
<evidence type="ECO:0000256" key="1">
    <source>
        <dbReference type="ARBA" id="ARBA00004286"/>
    </source>
</evidence>
<dbReference type="GO" id="GO:0005634">
    <property type="term" value="C:nucleus"/>
    <property type="evidence" value="ECO:0007669"/>
    <property type="project" value="UniProtKB-SubCell"/>
</dbReference>
<evidence type="ECO:0000313" key="8">
    <source>
        <dbReference type="EMBL" id="MCL7033078.1"/>
    </source>
</evidence>
<dbReference type="Pfam" id="PF05033">
    <property type="entry name" value="Pre-SET"/>
    <property type="match status" value="1"/>
</dbReference>
<evidence type="ECO:0000259" key="6">
    <source>
        <dbReference type="PROSITE" id="PS50867"/>
    </source>
</evidence>
<dbReference type="AlphaFoldDB" id="A0AA41VBD3"/>
<dbReference type="SUPFAM" id="SSF82199">
    <property type="entry name" value="SET domain"/>
    <property type="match status" value="1"/>
</dbReference>
<evidence type="ECO:0000256" key="3">
    <source>
        <dbReference type="ARBA" id="ARBA00023242"/>
    </source>
</evidence>
<dbReference type="InterPro" id="IPR007728">
    <property type="entry name" value="Pre-SET_dom"/>
</dbReference>
<dbReference type="GO" id="GO:0003690">
    <property type="term" value="F:double-stranded DNA binding"/>
    <property type="evidence" value="ECO:0007669"/>
    <property type="project" value="TreeGrafter"/>
</dbReference>
<dbReference type="SMART" id="SM00468">
    <property type="entry name" value="PreSET"/>
    <property type="match status" value="1"/>
</dbReference>
<gene>
    <name evidence="8" type="ORF">MKW94_014014</name>
</gene>
<name>A0AA41VBD3_PAPNU</name>
<comment type="caution">
    <text evidence="8">The sequence shown here is derived from an EMBL/GenBank/DDBJ whole genome shotgun (WGS) entry which is preliminary data.</text>
</comment>
<dbReference type="PROSITE" id="PS50280">
    <property type="entry name" value="SET"/>
    <property type="match status" value="1"/>
</dbReference>
<dbReference type="InterPro" id="IPR001214">
    <property type="entry name" value="SET_dom"/>
</dbReference>
<dbReference type="InterPro" id="IPR003105">
    <property type="entry name" value="SRA_YDG"/>
</dbReference>
<protein>
    <submittedName>
        <fullName evidence="8">Uncharacterized protein</fullName>
    </submittedName>
</protein>
<dbReference type="PANTHER" id="PTHR45660">
    <property type="entry name" value="HISTONE-LYSINE N-METHYLTRANSFERASE SETMAR"/>
    <property type="match status" value="1"/>
</dbReference>
<evidence type="ECO:0000313" key="9">
    <source>
        <dbReference type="Proteomes" id="UP001177140"/>
    </source>
</evidence>
<dbReference type="InterPro" id="IPR036987">
    <property type="entry name" value="SRA-YDG_sf"/>
</dbReference>
<reference evidence="8" key="1">
    <citation type="submission" date="2022-03" db="EMBL/GenBank/DDBJ databases">
        <title>A functionally conserved STORR gene fusion in Papaver species that diverged 16.8 million years ago.</title>
        <authorList>
            <person name="Catania T."/>
        </authorList>
    </citation>
    <scope>NUCLEOTIDE SEQUENCE</scope>
    <source>
        <strain evidence="8">S-191538</strain>
    </source>
</reference>
<dbReference type="Pfam" id="PF02182">
    <property type="entry name" value="SAD_SRA"/>
    <property type="match status" value="1"/>
</dbReference>
<organism evidence="8 9">
    <name type="scientific">Papaver nudicaule</name>
    <name type="common">Iceland poppy</name>
    <dbReference type="NCBI Taxonomy" id="74823"/>
    <lineage>
        <taxon>Eukaryota</taxon>
        <taxon>Viridiplantae</taxon>
        <taxon>Streptophyta</taxon>
        <taxon>Embryophyta</taxon>
        <taxon>Tracheophyta</taxon>
        <taxon>Spermatophyta</taxon>
        <taxon>Magnoliopsida</taxon>
        <taxon>Ranunculales</taxon>
        <taxon>Papaveraceae</taxon>
        <taxon>Papaveroideae</taxon>
        <taxon>Papaver</taxon>
    </lineage>
</organism>
<evidence type="ECO:0000259" key="5">
    <source>
        <dbReference type="PROSITE" id="PS50280"/>
    </source>
</evidence>
<dbReference type="InterPro" id="IPR051357">
    <property type="entry name" value="H3K9_HMTase_SUVAR3-9"/>
</dbReference>
<keyword evidence="9" id="KW-1185">Reference proteome</keyword>
<dbReference type="Gene3D" id="2.170.270.10">
    <property type="entry name" value="SET domain"/>
    <property type="match status" value="1"/>
</dbReference>
<evidence type="ECO:0000259" key="7">
    <source>
        <dbReference type="PROSITE" id="PS51015"/>
    </source>
</evidence>
<feature type="domain" description="YDG" evidence="7">
    <location>
        <begin position="1"/>
        <end position="53"/>
    </location>
</feature>
<accession>A0AA41VBD3</accession>
<evidence type="ECO:0000256" key="2">
    <source>
        <dbReference type="ARBA" id="ARBA00022454"/>
    </source>
</evidence>
<dbReference type="GO" id="GO:0008270">
    <property type="term" value="F:zinc ion binding"/>
    <property type="evidence" value="ECO:0007669"/>
    <property type="project" value="InterPro"/>
</dbReference>
<dbReference type="PANTHER" id="PTHR45660:SF3">
    <property type="entry name" value="HISTONE-LYSINE N-METHYLTRANSFERASE FAMILY MEMBER SUVH9"/>
    <property type="match status" value="1"/>
</dbReference>
<evidence type="ECO:0000256" key="4">
    <source>
        <dbReference type="PROSITE-ProRule" id="PRU00358"/>
    </source>
</evidence>